<keyword evidence="4" id="KW-1185">Reference proteome</keyword>
<name>A0A550C5F6_9AGAR</name>
<feature type="transmembrane region" description="Helical" evidence="1">
    <location>
        <begin position="7"/>
        <end position="28"/>
    </location>
</feature>
<dbReference type="Proteomes" id="UP000320762">
    <property type="component" value="Unassembled WGS sequence"/>
</dbReference>
<dbReference type="OrthoDB" id="5327148at2759"/>
<organism evidence="3 4">
    <name type="scientific">Schizophyllum amplum</name>
    <dbReference type="NCBI Taxonomy" id="97359"/>
    <lineage>
        <taxon>Eukaryota</taxon>
        <taxon>Fungi</taxon>
        <taxon>Dikarya</taxon>
        <taxon>Basidiomycota</taxon>
        <taxon>Agaricomycotina</taxon>
        <taxon>Agaricomycetes</taxon>
        <taxon>Agaricomycetidae</taxon>
        <taxon>Agaricales</taxon>
        <taxon>Schizophyllaceae</taxon>
        <taxon>Schizophyllum</taxon>
    </lineage>
</organism>
<evidence type="ECO:0000313" key="3">
    <source>
        <dbReference type="EMBL" id="TRM60039.1"/>
    </source>
</evidence>
<evidence type="ECO:0000313" key="4">
    <source>
        <dbReference type="Proteomes" id="UP000320762"/>
    </source>
</evidence>
<evidence type="ECO:0000259" key="2">
    <source>
        <dbReference type="Pfam" id="PF24535"/>
    </source>
</evidence>
<keyword evidence="1" id="KW-1133">Transmembrane helix</keyword>
<feature type="transmembrane region" description="Helical" evidence="1">
    <location>
        <begin position="147"/>
        <end position="169"/>
    </location>
</feature>
<gene>
    <name evidence="3" type="ORF">BD626DRAFT_506256</name>
</gene>
<feature type="transmembrane region" description="Helical" evidence="1">
    <location>
        <begin position="83"/>
        <end position="102"/>
    </location>
</feature>
<dbReference type="InterPro" id="IPR056019">
    <property type="entry name" value="DUF7598"/>
</dbReference>
<protein>
    <recommendedName>
        <fullName evidence="2">DUF7598 domain-containing protein</fullName>
    </recommendedName>
</protein>
<dbReference type="AlphaFoldDB" id="A0A550C5F6"/>
<evidence type="ECO:0000256" key="1">
    <source>
        <dbReference type="SAM" id="Phobius"/>
    </source>
</evidence>
<reference evidence="3 4" key="1">
    <citation type="journal article" date="2019" name="New Phytol.">
        <title>Comparative genomics reveals unique wood-decay strategies and fruiting body development in the Schizophyllaceae.</title>
        <authorList>
            <person name="Almasi E."/>
            <person name="Sahu N."/>
            <person name="Krizsan K."/>
            <person name="Balint B."/>
            <person name="Kovacs G.M."/>
            <person name="Kiss B."/>
            <person name="Cseklye J."/>
            <person name="Drula E."/>
            <person name="Henrissat B."/>
            <person name="Nagy I."/>
            <person name="Chovatia M."/>
            <person name="Adam C."/>
            <person name="LaButti K."/>
            <person name="Lipzen A."/>
            <person name="Riley R."/>
            <person name="Grigoriev I.V."/>
            <person name="Nagy L.G."/>
        </authorList>
    </citation>
    <scope>NUCLEOTIDE SEQUENCE [LARGE SCALE GENOMIC DNA]</scope>
    <source>
        <strain evidence="3 4">NL-1724</strain>
    </source>
</reference>
<keyword evidence="1" id="KW-0472">Membrane</keyword>
<feature type="domain" description="DUF7598" evidence="2">
    <location>
        <begin position="83"/>
        <end position="168"/>
    </location>
</feature>
<dbReference type="EMBL" id="VDMD01000024">
    <property type="protein sequence ID" value="TRM60039.1"/>
    <property type="molecule type" value="Genomic_DNA"/>
</dbReference>
<sequence length="292" mass="31522">MLPPRAYFFIGLNIIRTLSIIGLLLVFASNIETLVHDIEAVNRFMAADKAADDSSSAMNSTMTDYLNGDYIEGSTVPNQPLGIFWAVLNRLFILFQVIVLLLSELGWPMAFFNRFFPILGDDFGLGALGVIQCLLGASILSHHIDDFTLVAAFFLFSVGVLNVLVGLIFRAGAKTKRSLFAWRDHAKATAAHVLPTHIGPVDISNIKPPSFVSNAFADKNNAFAGKFNAAAFGNKKNAGAPGMSEKQPAMDTKAGFGFGRQGEKAAGLKGYLISKPMETLPRYAAKLNASSK</sequence>
<keyword evidence="1" id="KW-0812">Transmembrane</keyword>
<proteinExistence type="predicted"/>
<dbReference type="Pfam" id="PF24535">
    <property type="entry name" value="DUF7598"/>
    <property type="match status" value="1"/>
</dbReference>
<accession>A0A550C5F6</accession>
<comment type="caution">
    <text evidence="3">The sequence shown here is derived from an EMBL/GenBank/DDBJ whole genome shotgun (WGS) entry which is preliminary data.</text>
</comment>